<organism evidence="3 4">
    <name type="scientific">Orbilia ellipsospora</name>
    <dbReference type="NCBI Taxonomy" id="2528407"/>
    <lineage>
        <taxon>Eukaryota</taxon>
        <taxon>Fungi</taxon>
        <taxon>Dikarya</taxon>
        <taxon>Ascomycota</taxon>
        <taxon>Pezizomycotina</taxon>
        <taxon>Orbiliomycetes</taxon>
        <taxon>Orbiliales</taxon>
        <taxon>Orbiliaceae</taxon>
        <taxon>Orbilia</taxon>
    </lineage>
</organism>
<dbReference type="SUPFAM" id="SSF48403">
    <property type="entry name" value="Ankyrin repeat"/>
    <property type="match status" value="1"/>
</dbReference>
<dbReference type="PROSITE" id="PS50088">
    <property type="entry name" value="ANK_REPEAT"/>
    <property type="match status" value="1"/>
</dbReference>
<accession>A0AAV9X0A8</accession>
<protein>
    <recommendedName>
        <fullName evidence="5">Ankyrin repeat protein</fullName>
    </recommendedName>
</protein>
<feature type="region of interest" description="Disordered" evidence="2">
    <location>
        <begin position="507"/>
        <end position="555"/>
    </location>
</feature>
<comment type="caution">
    <text evidence="3">The sequence shown here is derived from an EMBL/GenBank/DDBJ whole genome shotgun (WGS) entry which is preliminary data.</text>
</comment>
<sequence>MSQTTPEPSQPSESAIFTKDQSFYTTLPNNESPLPISHNEEMLSGRIESLSIYDPTNPRYQEHVCAIDFYKHSKAGQESAVVVKREDEGGDTQIESMAMESSDTGPTKSSSWRFESAVLWNEGGRGRETAALARREVGAAHGQKNETTNLVSSQTEGDIRQKGVHHAQEVIPLTTADTKKDVSGSRDVAPVPLSPSIDIVAEGAKIWDQICDSKSGWRYTFELFELGKVPDFYTFVIDVLGEFISRRQELWNRLESQGFNLKGYQESHEDELFMQNSYREATLEAVIKGDFERADKLFLKTGQVLTRRAEKGTKPNFGQAILIEKAELGILGIYLHAKCVAEGWAEGGRKERLSIYSLDNWDDLQGEYRVFKRQMSGLALKWLFQVHFMIMALRRGPSRYDNMVSYERWEPNFFQKVGTKVGNFIKDMEGIETLRLAADRDENTPTTGDWNAQMKVRFPISKSELYRLKRMGHKEMILENLATVYKPAGLHTGGDFDPEYKFEPSKVGTKTASLTSQSSSPEIAESLPTPSKPPKLEQRKSPWAISPTSPKPAVSQVGALTHNHVLRHIGEAERGNRHSLPNRTPPTSVHDNETKNLSSGQVEQRAEASRLAAMNQRMRNVADQPVVRAEECAPDRVQPTTDFKHAVRHVVDLDFYIGQLASLHLINFIRGSPEYKPWTPLIEAICNQRWEAAKKLINLGASFTLGYPFHTAISKHAMVWSRDLCQRIVSRGLIGPLPAGVDASSHFISESTSMIKYMVDAGMDVTARGVANTDIEQQIETYPIHLAALDTDPNTILVEYLIKNGARVWVKDRNGELPIDYARRAGNVRNIKLLEETGRKQSKGYT</sequence>
<dbReference type="AlphaFoldDB" id="A0AAV9X0A8"/>
<feature type="compositionally biased region" description="Polar residues" evidence="2">
    <location>
        <begin position="579"/>
        <end position="602"/>
    </location>
</feature>
<evidence type="ECO:0000313" key="3">
    <source>
        <dbReference type="EMBL" id="KAK6531824.1"/>
    </source>
</evidence>
<evidence type="ECO:0008006" key="5">
    <source>
        <dbReference type="Google" id="ProtNLM"/>
    </source>
</evidence>
<dbReference type="InterPro" id="IPR002110">
    <property type="entry name" value="Ankyrin_rpt"/>
</dbReference>
<evidence type="ECO:0000313" key="4">
    <source>
        <dbReference type="Proteomes" id="UP001365542"/>
    </source>
</evidence>
<proteinExistence type="predicted"/>
<name>A0AAV9X0A8_9PEZI</name>
<dbReference type="Proteomes" id="UP001365542">
    <property type="component" value="Unassembled WGS sequence"/>
</dbReference>
<reference evidence="3 4" key="1">
    <citation type="submission" date="2019-10" db="EMBL/GenBank/DDBJ databases">
        <authorList>
            <person name="Palmer J.M."/>
        </authorList>
    </citation>
    <scope>NUCLEOTIDE SEQUENCE [LARGE SCALE GENOMIC DNA]</scope>
    <source>
        <strain evidence="3 4">TWF694</strain>
    </source>
</reference>
<evidence type="ECO:0000256" key="1">
    <source>
        <dbReference type="PROSITE-ProRule" id="PRU00023"/>
    </source>
</evidence>
<dbReference type="EMBL" id="JAVHJO010000012">
    <property type="protein sequence ID" value="KAK6531824.1"/>
    <property type="molecule type" value="Genomic_DNA"/>
</dbReference>
<keyword evidence="1" id="KW-0040">ANK repeat</keyword>
<evidence type="ECO:0000256" key="2">
    <source>
        <dbReference type="SAM" id="MobiDB-lite"/>
    </source>
</evidence>
<feature type="region of interest" description="Disordered" evidence="2">
    <location>
        <begin position="571"/>
        <end position="602"/>
    </location>
</feature>
<feature type="repeat" description="ANK" evidence="1">
    <location>
        <begin position="779"/>
        <end position="813"/>
    </location>
</feature>
<gene>
    <name evidence="3" type="ORF">TWF694_002991</name>
</gene>
<dbReference type="InterPro" id="IPR036770">
    <property type="entry name" value="Ankyrin_rpt-contain_sf"/>
</dbReference>
<dbReference type="Gene3D" id="1.25.40.20">
    <property type="entry name" value="Ankyrin repeat-containing domain"/>
    <property type="match status" value="1"/>
</dbReference>
<feature type="compositionally biased region" description="Polar residues" evidence="2">
    <location>
        <begin position="508"/>
        <end position="521"/>
    </location>
</feature>
<keyword evidence="4" id="KW-1185">Reference proteome</keyword>